<feature type="region of interest" description="Disordered" evidence="2">
    <location>
        <begin position="84"/>
        <end position="107"/>
    </location>
</feature>
<dbReference type="Proteomes" id="UP000295554">
    <property type="component" value="Unassembled WGS sequence"/>
</dbReference>
<dbReference type="AlphaFoldDB" id="A0A4R5LU59"/>
<evidence type="ECO:0000256" key="2">
    <source>
        <dbReference type="SAM" id="MobiDB-lite"/>
    </source>
</evidence>
<evidence type="ECO:0000313" key="3">
    <source>
        <dbReference type="EMBL" id="TDG14936.1"/>
    </source>
</evidence>
<dbReference type="GO" id="GO:0016706">
    <property type="term" value="F:2-oxoglutarate-dependent dioxygenase activity"/>
    <property type="evidence" value="ECO:0007669"/>
    <property type="project" value="UniProtKB-ARBA"/>
</dbReference>
<comment type="caution">
    <text evidence="3">The sequence shown here is derived from an EMBL/GenBank/DDBJ whole genome shotgun (WGS) entry which is preliminary data.</text>
</comment>
<dbReference type="InterPro" id="IPR042098">
    <property type="entry name" value="TauD-like_sf"/>
</dbReference>
<proteinExistence type="predicted"/>
<name>A0A4R5LU59_9GAMM</name>
<accession>A0A4R5LU59</accession>
<organism evidence="3 4">
    <name type="scientific">Seongchinamella unica</name>
    <dbReference type="NCBI Taxonomy" id="2547392"/>
    <lineage>
        <taxon>Bacteria</taxon>
        <taxon>Pseudomonadati</taxon>
        <taxon>Pseudomonadota</taxon>
        <taxon>Gammaproteobacteria</taxon>
        <taxon>Cellvibrionales</taxon>
        <taxon>Halieaceae</taxon>
        <taxon>Seongchinamella</taxon>
    </lineage>
</organism>
<gene>
    <name evidence="3" type="ORF">E2F43_01440</name>
</gene>
<evidence type="ECO:0000313" key="4">
    <source>
        <dbReference type="Proteomes" id="UP000295554"/>
    </source>
</evidence>
<reference evidence="3 4" key="1">
    <citation type="submission" date="2019-03" db="EMBL/GenBank/DDBJ databases">
        <title>Seongchinamella monodicae gen. nov., sp. nov., a novel member of the Gammaproteobacteria isolated from a tidal mudflat of beach.</title>
        <authorList>
            <person name="Yang H.G."/>
            <person name="Kang J.W."/>
            <person name="Lee S.D."/>
        </authorList>
    </citation>
    <scope>NUCLEOTIDE SEQUENCE [LARGE SCALE GENOMIC DNA]</scope>
    <source>
        <strain evidence="3 4">GH4-78</strain>
    </source>
</reference>
<protein>
    <submittedName>
        <fullName evidence="3">Uncharacterized protein</fullName>
    </submittedName>
</protein>
<sequence length="107" mass="11817">MTEAPRPLTDWFGVELTAGLLADMRTADYRQALDDHGLILIRGRSLTPARQLQLSNVFGKADIYPIEALRHPDCPELIVLSASSGEQLPEGDPRGDEVVGSFSWLDR</sequence>
<dbReference type="EMBL" id="SMSE01000001">
    <property type="protein sequence ID" value="TDG14936.1"/>
    <property type="molecule type" value="Genomic_DNA"/>
</dbReference>
<evidence type="ECO:0000256" key="1">
    <source>
        <dbReference type="ARBA" id="ARBA00023002"/>
    </source>
</evidence>
<dbReference type="SUPFAM" id="SSF51197">
    <property type="entry name" value="Clavaminate synthase-like"/>
    <property type="match status" value="1"/>
</dbReference>
<dbReference type="RefSeq" id="WP_133209101.1">
    <property type="nucleotide sequence ID" value="NZ_SMSE01000001.1"/>
</dbReference>
<dbReference type="Gene3D" id="3.60.130.10">
    <property type="entry name" value="Clavaminate synthase-like"/>
    <property type="match status" value="1"/>
</dbReference>
<keyword evidence="4" id="KW-1185">Reference proteome</keyword>
<keyword evidence="1" id="KW-0560">Oxidoreductase</keyword>